<protein>
    <submittedName>
        <fullName evidence="2">Uncharacterized protein</fullName>
    </submittedName>
</protein>
<feature type="region of interest" description="Disordered" evidence="1">
    <location>
        <begin position="124"/>
        <end position="159"/>
    </location>
</feature>
<dbReference type="Proteomes" id="UP001321760">
    <property type="component" value="Unassembled WGS sequence"/>
</dbReference>
<sequence>MSKSQLHGGDVYSPANVRLNRSTLVVWQPATQLRMMESFEYRGYNLYDPRLPSPRVSSTHTVPSSRLPSPREPSHRHPSPRESSQRHPSPRQPSPEQQRPDRNWTKYSPDVYPMPYVAPIAEPTPYRISSSRSPSGGHASPRLSRRQRSSDRSEVRSHNPGIDIALRDLRKEVSDSIVVYQDLVQGFEEQTQGLKSWAEDSTLDMAWKNKVKDKFRSEREASRFASVMERIGNRQEAVKAAINRAQRGTPTWDTKHEVELQIRTAKKAAVYCDGILDLARRAADERRACHYLVQELKDVKSLLGRKRHAWICKSTCACSRPWRSTQLTESPADGEGEDAGGKAEKAASSNGSKAGSQCSDTEDSRDGKGTGNANQDSPSFGFGDDNGAAGSNCGETGDAKKEDDGGGW</sequence>
<organism evidence="2 3">
    <name type="scientific">Podospora aff. communis PSN243</name>
    <dbReference type="NCBI Taxonomy" id="3040156"/>
    <lineage>
        <taxon>Eukaryota</taxon>
        <taxon>Fungi</taxon>
        <taxon>Dikarya</taxon>
        <taxon>Ascomycota</taxon>
        <taxon>Pezizomycotina</taxon>
        <taxon>Sordariomycetes</taxon>
        <taxon>Sordariomycetidae</taxon>
        <taxon>Sordariales</taxon>
        <taxon>Podosporaceae</taxon>
        <taxon>Podospora</taxon>
    </lineage>
</organism>
<feature type="region of interest" description="Disordered" evidence="1">
    <location>
        <begin position="323"/>
        <end position="408"/>
    </location>
</feature>
<reference evidence="2" key="2">
    <citation type="submission" date="2023-05" db="EMBL/GenBank/DDBJ databases">
        <authorList>
            <consortium name="Lawrence Berkeley National Laboratory"/>
            <person name="Steindorff A."/>
            <person name="Hensen N."/>
            <person name="Bonometti L."/>
            <person name="Westerberg I."/>
            <person name="Brannstrom I.O."/>
            <person name="Guillou S."/>
            <person name="Cros-Aarteil S."/>
            <person name="Calhoun S."/>
            <person name="Haridas S."/>
            <person name="Kuo A."/>
            <person name="Mondo S."/>
            <person name="Pangilinan J."/>
            <person name="Riley R."/>
            <person name="Labutti K."/>
            <person name="Andreopoulos B."/>
            <person name="Lipzen A."/>
            <person name="Chen C."/>
            <person name="Yanf M."/>
            <person name="Daum C."/>
            <person name="Ng V."/>
            <person name="Clum A."/>
            <person name="Ohm R."/>
            <person name="Martin F."/>
            <person name="Silar P."/>
            <person name="Natvig D."/>
            <person name="Lalanne C."/>
            <person name="Gautier V."/>
            <person name="Ament-Velasquez S.L."/>
            <person name="Kruys A."/>
            <person name="Hutchinson M.I."/>
            <person name="Powell A.J."/>
            <person name="Barry K."/>
            <person name="Miller A.N."/>
            <person name="Grigoriev I.V."/>
            <person name="Debuchy R."/>
            <person name="Gladieux P."/>
            <person name="Thoren M.H."/>
            <person name="Johannesson H."/>
        </authorList>
    </citation>
    <scope>NUCLEOTIDE SEQUENCE</scope>
    <source>
        <strain evidence="2">PSN243</strain>
    </source>
</reference>
<comment type="caution">
    <text evidence="2">The sequence shown here is derived from an EMBL/GenBank/DDBJ whole genome shotgun (WGS) entry which is preliminary data.</text>
</comment>
<feature type="compositionally biased region" description="Low complexity" evidence="1">
    <location>
        <begin position="346"/>
        <end position="356"/>
    </location>
</feature>
<proteinExistence type="predicted"/>
<name>A0AAV9GUQ8_9PEZI</name>
<gene>
    <name evidence="2" type="ORF">QBC34DRAFT_400720</name>
</gene>
<evidence type="ECO:0000313" key="2">
    <source>
        <dbReference type="EMBL" id="KAK4451767.1"/>
    </source>
</evidence>
<feature type="compositionally biased region" description="Low complexity" evidence="1">
    <location>
        <begin position="129"/>
        <end position="142"/>
    </location>
</feature>
<accession>A0AAV9GUQ8</accession>
<evidence type="ECO:0000256" key="1">
    <source>
        <dbReference type="SAM" id="MobiDB-lite"/>
    </source>
</evidence>
<feature type="region of interest" description="Disordered" evidence="1">
    <location>
        <begin position="49"/>
        <end position="108"/>
    </location>
</feature>
<keyword evidence="3" id="KW-1185">Reference proteome</keyword>
<feature type="compositionally biased region" description="Basic and acidic residues" evidence="1">
    <location>
        <begin position="72"/>
        <end position="85"/>
    </location>
</feature>
<feature type="compositionally biased region" description="Basic and acidic residues" evidence="1">
    <location>
        <begin position="397"/>
        <end position="408"/>
    </location>
</feature>
<reference evidence="2" key="1">
    <citation type="journal article" date="2023" name="Mol. Phylogenet. Evol.">
        <title>Genome-scale phylogeny and comparative genomics of the fungal order Sordariales.</title>
        <authorList>
            <person name="Hensen N."/>
            <person name="Bonometti L."/>
            <person name="Westerberg I."/>
            <person name="Brannstrom I.O."/>
            <person name="Guillou S."/>
            <person name="Cros-Aarteil S."/>
            <person name="Calhoun S."/>
            <person name="Haridas S."/>
            <person name="Kuo A."/>
            <person name="Mondo S."/>
            <person name="Pangilinan J."/>
            <person name="Riley R."/>
            <person name="LaButti K."/>
            <person name="Andreopoulos B."/>
            <person name="Lipzen A."/>
            <person name="Chen C."/>
            <person name="Yan M."/>
            <person name="Daum C."/>
            <person name="Ng V."/>
            <person name="Clum A."/>
            <person name="Steindorff A."/>
            <person name="Ohm R.A."/>
            <person name="Martin F."/>
            <person name="Silar P."/>
            <person name="Natvig D.O."/>
            <person name="Lalanne C."/>
            <person name="Gautier V."/>
            <person name="Ament-Velasquez S.L."/>
            <person name="Kruys A."/>
            <person name="Hutchinson M.I."/>
            <person name="Powell A.J."/>
            <person name="Barry K."/>
            <person name="Miller A.N."/>
            <person name="Grigoriev I.V."/>
            <person name="Debuchy R."/>
            <person name="Gladieux P."/>
            <person name="Hiltunen Thoren M."/>
            <person name="Johannesson H."/>
        </authorList>
    </citation>
    <scope>NUCLEOTIDE SEQUENCE</scope>
    <source>
        <strain evidence="2">PSN243</strain>
    </source>
</reference>
<feature type="compositionally biased region" description="Basic and acidic residues" evidence="1">
    <location>
        <begin position="148"/>
        <end position="157"/>
    </location>
</feature>
<dbReference type="AlphaFoldDB" id="A0AAV9GUQ8"/>
<dbReference type="EMBL" id="MU865927">
    <property type="protein sequence ID" value="KAK4451767.1"/>
    <property type="molecule type" value="Genomic_DNA"/>
</dbReference>
<evidence type="ECO:0000313" key="3">
    <source>
        <dbReference type="Proteomes" id="UP001321760"/>
    </source>
</evidence>